<dbReference type="InterPro" id="IPR000270">
    <property type="entry name" value="PB1_dom"/>
</dbReference>
<dbReference type="PANTHER" id="PTHR23257:SF797">
    <property type="entry name" value="KINASE SUPERFAMILY WITH OCTICOSAPEPTIDE_PHOX_BEM1P DOMAIN-CONTAINING PROTEIN"/>
    <property type="match status" value="1"/>
</dbReference>
<evidence type="ECO:0000313" key="15">
    <source>
        <dbReference type="Proteomes" id="UP000501690"/>
    </source>
</evidence>
<dbReference type="PROSITE" id="PS00108">
    <property type="entry name" value="PROTEIN_KINASE_ST"/>
    <property type="match status" value="1"/>
</dbReference>
<evidence type="ECO:0000259" key="13">
    <source>
        <dbReference type="PROSITE" id="PS50011"/>
    </source>
</evidence>
<dbReference type="FunFam" id="1.10.510.10:FF:000142">
    <property type="entry name" value="Octicosapeptide/phox/Bem1p domain kinase superfamily protein"/>
    <property type="match status" value="1"/>
</dbReference>
<evidence type="ECO:0000256" key="4">
    <source>
        <dbReference type="ARBA" id="ARBA00022553"/>
    </source>
</evidence>
<dbReference type="PRINTS" id="PR00109">
    <property type="entry name" value="TYRKINASE"/>
</dbReference>
<dbReference type="Pfam" id="PF00564">
    <property type="entry name" value="PB1"/>
    <property type="match status" value="1"/>
</dbReference>
<evidence type="ECO:0000256" key="7">
    <source>
        <dbReference type="ARBA" id="ARBA00022777"/>
    </source>
</evidence>
<dbReference type="CDD" id="cd06410">
    <property type="entry name" value="PB1_UP2"/>
    <property type="match status" value="1"/>
</dbReference>
<evidence type="ECO:0000256" key="3">
    <source>
        <dbReference type="ARBA" id="ARBA00022527"/>
    </source>
</evidence>
<organism evidence="14 15">
    <name type="scientific">Vigna unguiculata</name>
    <name type="common">Cowpea</name>
    <dbReference type="NCBI Taxonomy" id="3917"/>
    <lineage>
        <taxon>Eukaryota</taxon>
        <taxon>Viridiplantae</taxon>
        <taxon>Streptophyta</taxon>
        <taxon>Embryophyta</taxon>
        <taxon>Tracheophyta</taxon>
        <taxon>Spermatophyta</taxon>
        <taxon>Magnoliopsida</taxon>
        <taxon>eudicotyledons</taxon>
        <taxon>Gunneridae</taxon>
        <taxon>Pentapetalae</taxon>
        <taxon>rosids</taxon>
        <taxon>fabids</taxon>
        <taxon>Fabales</taxon>
        <taxon>Fabaceae</taxon>
        <taxon>Papilionoideae</taxon>
        <taxon>50 kb inversion clade</taxon>
        <taxon>NPAAA clade</taxon>
        <taxon>indigoferoid/millettioid clade</taxon>
        <taxon>Phaseoleae</taxon>
        <taxon>Vigna</taxon>
    </lineage>
</organism>
<dbReference type="SUPFAM" id="SSF56112">
    <property type="entry name" value="Protein kinase-like (PK-like)"/>
    <property type="match status" value="1"/>
</dbReference>
<proteinExistence type="predicted"/>
<evidence type="ECO:0000256" key="1">
    <source>
        <dbReference type="ARBA" id="ARBA00004496"/>
    </source>
</evidence>
<evidence type="ECO:0000256" key="11">
    <source>
        <dbReference type="SAM" id="MobiDB-lite"/>
    </source>
</evidence>
<evidence type="ECO:0000256" key="6">
    <source>
        <dbReference type="ARBA" id="ARBA00022741"/>
    </source>
</evidence>
<keyword evidence="7 14" id="KW-0418">Kinase</keyword>
<feature type="transmembrane region" description="Helical" evidence="12">
    <location>
        <begin position="32"/>
        <end position="51"/>
    </location>
</feature>
<name>A0A4D6NPQ1_VIGUN</name>
<feature type="region of interest" description="Disordered" evidence="11">
    <location>
        <begin position="236"/>
        <end position="263"/>
    </location>
</feature>
<keyword evidence="9" id="KW-0927">Auxin signaling pathway</keyword>
<feature type="binding site" evidence="10">
    <location>
        <position position="1234"/>
    </location>
    <ligand>
        <name>ATP</name>
        <dbReference type="ChEBI" id="CHEBI:30616"/>
    </ligand>
</feature>
<feature type="compositionally biased region" description="Low complexity" evidence="11">
    <location>
        <begin position="1472"/>
        <end position="1487"/>
    </location>
</feature>
<dbReference type="SMART" id="SM00220">
    <property type="entry name" value="S_TKc"/>
    <property type="match status" value="1"/>
</dbReference>
<dbReference type="GO" id="GO:0005524">
    <property type="term" value="F:ATP binding"/>
    <property type="evidence" value="ECO:0007669"/>
    <property type="project" value="UniProtKB-UniRule"/>
</dbReference>
<dbReference type="FunFam" id="3.10.20.90:FF:000058">
    <property type="entry name" value="Octicosapeptide/phox/Bem1p domain kinase superfamily protein"/>
    <property type="match status" value="1"/>
</dbReference>
<dbReference type="InterPro" id="IPR011009">
    <property type="entry name" value="Kinase-like_dom_sf"/>
</dbReference>
<keyword evidence="12" id="KW-0812">Transmembrane</keyword>
<dbReference type="Gene3D" id="3.30.200.20">
    <property type="entry name" value="Phosphorylase Kinase, domain 1"/>
    <property type="match status" value="1"/>
</dbReference>
<dbReference type="PANTHER" id="PTHR23257">
    <property type="entry name" value="SERINE-THREONINE PROTEIN KINASE"/>
    <property type="match status" value="1"/>
</dbReference>
<comment type="subcellular location">
    <subcellularLocation>
        <location evidence="1">Cytoplasm</location>
    </subcellularLocation>
</comment>
<dbReference type="InterPro" id="IPR000719">
    <property type="entry name" value="Prot_kinase_dom"/>
</dbReference>
<dbReference type="PROSITE" id="PS50011">
    <property type="entry name" value="PROTEIN_KINASE_DOM"/>
    <property type="match status" value="1"/>
</dbReference>
<dbReference type="InterPro" id="IPR050167">
    <property type="entry name" value="Ser_Thr_protein_kinase"/>
</dbReference>
<dbReference type="Pfam" id="PF07714">
    <property type="entry name" value="PK_Tyr_Ser-Thr"/>
    <property type="match status" value="1"/>
</dbReference>
<gene>
    <name evidence="14" type="ORF">DEO72_LG11g795</name>
</gene>
<evidence type="ECO:0000256" key="8">
    <source>
        <dbReference type="ARBA" id="ARBA00022840"/>
    </source>
</evidence>
<evidence type="ECO:0000313" key="14">
    <source>
        <dbReference type="EMBL" id="QCE13797.1"/>
    </source>
</evidence>
<evidence type="ECO:0000256" key="5">
    <source>
        <dbReference type="ARBA" id="ARBA00022679"/>
    </source>
</evidence>
<dbReference type="GO" id="GO:0005737">
    <property type="term" value="C:cytoplasm"/>
    <property type="evidence" value="ECO:0007669"/>
    <property type="project" value="UniProtKB-SubCell"/>
</dbReference>
<dbReference type="Gene3D" id="3.10.20.90">
    <property type="entry name" value="Phosphatidylinositol 3-kinase Catalytic Subunit, Chain A, domain 1"/>
    <property type="match status" value="1"/>
</dbReference>
<keyword evidence="8 10" id="KW-0067">ATP-binding</keyword>
<keyword evidence="6 10" id="KW-0547">Nucleotide-binding</keyword>
<keyword evidence="5" id="KW-0808">Transferase</keyword>
<evidence type="ECO:0000256" key="9">
    <source>
        <dbReference type="ARBA" id="ARBA00023294"/>
    </source>
</evidence>
<keyword evidence="15" id="KW-1185">Reference proteome</keyword>
<dbReference type="CDD" id="cd13999">
    <property type="entry name" value="STKc_MAP3K-like"/>
    <property type="match status" value="1"/>
</dbReference>
<feature type="compositionally biased region" description="Polar residues" evidence="11">
    <location>
        <begin position="239"/>
        <end position="250"/>
    </location>
</feature>
<protein>
    <submittedName>
        <fullName evidence="14">Serine/threonine-protein kinase CTR1</fullName>
    </submittedName>
</protein>
<dbReference type="Gene3D" id="1.10.510.10">
    <property type="entry name" value="Transferase(Phosphotransferase) domain 1"/>
    <property type="match status" value="1"/>
</dbReference>
<evidence type="ECO:0000256" key="12">
    <source>
        <dbReference type="SAM" id="Phobius"/>
    </source>
</evidence>
<dbReference type="InterPro" id="IPR017441">
    <property type="entry name" value="Protein_kinase_ATP_BS"/>
</dbReference>
<dbReference type="GO" id="GO:0009734">
    <property type="term" value="P:auxin-activated signaling pathway"/>
    <property type="evidence" value="ECO:0007669"/>
    <property type="project" value="UniProtKB-KW"/>
</dbReference>
<dbReference type="EMBL" id="CP039355">
    <property type="protein sequence ID" value="QCE13797.1"/>
    <property type="molecule type" value="Genomic_DNA"/>
</dbReference>
<dbReference type="GO" id="GO:0010928">
    <property type="term" value="P:regulation of auxin mediated signaling pathway"/>
    <property type="evidence" value="ECO:0007669"/>
    <property type="project" value="UniProtKB-ARBA"/>
</dbReference>
<dbReference type="SUPFAM" id="SSF54277">
    <property type="entry name" value="CAD &amp; PB1 domains"/>
    <property type="match status" value="1"/>
</dbReference>
<dbReference type="SMART" id="SM00666">
    <property type="entry name" value="PB1"/>
    <property type="match status" value="1"/>
</dbReference>
<reference evidence="14 15" key="1">
    <citation type="submission" date="2019-04" db="EMBL/GenBank/DDBJ databases">
        <title>An improved genome assembly and genetic linkage map for asparagus bean, Vigna unguiculata ssp. sesquipedialis.</title>
        <authorList>
            <person name="Xia Q."/>
            <person name="Zhang R."/>
            <person name="Dong Y."/>
        </authorList>
    </citation>
    <scope>NUCLEOTIDE SEQUENCE [LARGE SCALE GENOMIC DNA]</scope>
    <source>
        <tissue evidence="14">Leaf</tissue>
    </source>
</reference>
<evidence type="ECO:0000256" key="10">
    <source>
        <dbReference type="PROSITE-ProRule" id="PRU10141"/>
    </source>
</evidence>
<feature type="domain" description="Protein kinase" evidence="13">
    <location>
        <begin position="1197"/>
        <end position="1464"/>
    </location>
</feature>
<sequence>MVTTVKEENNIRPQNARDLTSSSKRQSIIASLIHRFLSSICVLLLLIGGFLCDFEFSVVMAFEQTSVPGGDVVRPLNSVARSVAEESLVLPVSTAVPGAVPIFYPASVSDAGLVGMGYGNVTSGGGGGAATWCVRPAVPIHNHNPSVNPAVGFVHAPSFPNRVGAVGGNAVDVSSSFVAASHGFPMNLGGNWVASGNGLDSINNNDVNNSNNNNNNAVPGNNRVISNSGDHVCGVGVGSISNTPSSQRTDQTNEEGGDDSISGRKMKLMCSYGGKILPRPSDGMLRYVGGQTRIISVKRDVSFNDLVQKMVSTFGQNGVIKYQLPDEDLDALVSVSCPDDLENMMEEYERLIERSPDGSPKLRVFLLSASELDPSGVAQFVNLHDGGLKYVEAVNGIADGIGGKLTRKASYTSAVSTQNSDFSGIDALDSLNAAQGDVSGVPVPMPSSLSPEGIVVASHDGTSNSVVPEPGTSYTEASAVPMGIPVSNSGPTHIPPLQNEVELEKSVPVTFSQPQFGLQQSGLEIPPSAPLQTSVDHRQEVMNHADYVQLPPHMGFLNPQLLGKPGSIYSQHQFHDNTSRFGSHQVIPAVQMTMTQPFSHAGLRPSVIQPQPFMQPQQNRLDHYIDENASGLRIHQVPAEQSYKTFQVQVPFGGNYRWVQVPSAEHVIFSDAFVPQQPMMIPEKLQRVEDCYMCQKKLPHAHSDPVVQDQRNSCAGPISDSIPSFYSLPTEDNSRAQATNMVLVSAPMKEDSVEQAVVTRPNVLSKLDTPAGAACTDTTGLSLELEGETAFIQKLDRSDHSRNAVNQETVVRTGERQLPSDGLMGTAPYSYRDDITRQHMVPLESRSKEDSLVNKPVSNDIPLVVGTSVENSDCMVKECPIEYTNELPSTTSKADAMENWIAQDLLKPIDGRIDNLKIGNPENFLNNDKFDYGTQHVAEKKGVPLDNNLGKSNLITDADQINMMDMLPSSTVEISYGNNSRPVEYNEVIQPSVWGIPGSNPQPKSGNHLREDAVLSSVPPSARFGEVKDSSNSLFSNQDLWNIHSSYFPPPRPNKVALKKETYSNKDQLGENLGFNGEQNLEAQIDNDLYQTLKQNLTLEEARPAAKISSEDRQLQAVAEGLAASVLHSSTSSNLDLNAKDVSHHEDVGDGDVQNNLIDIQHKDKIQDLKSKLPEKLNFGFPVSDVGALQVIKNCDLEELIELGSGTFGTVYHGKWRGTDVAIKRINDRCFAGKHSEQERLRADFWNEAIKLADLHHPNVVAFYGVVLDGPGGSVATVTEYMVNGSLRNALQKNGRNLDKRKRLLIAMDVAFGMEYLHGKNIVHFDLKSDNLLVNLRDPHRPICKVGDLGLSKVKCQTLISGGVRGTLPWMAPELLNGSSSLVSEKVDVFSFGIVMWELLTGEEPYADLHYGAIIGGIVNNTLRPPVPESCDPEWRLLMEMCWSSEPSERPSFTEIANGLRSMATKISPKGQNQQQQPASSLSQAQK</sequence>
<keyword evidence="12" id="KW-1133">Transmembrane helix</keyword>
<keyword evidence="12" id="KW-0472">Membrane</keyword>
<dbReference type="GO" id="GO:0004674">
    <property type="term" value="F:protein serine/threonine kinase activity"/>
    <property type="evidence" value="ECO:0007669"/>
    <property type="project" value="UniProtKB-KW"/>
</dbReference>
<dbReference type="InterPro" id="IPR001245">
    <property type="entry name" value="Ser-Thr/Tyr_kinase_cat_dom"/>
</dbReference>
<keyword evidence="2" id="KW-0963">Cytoplasm</keyword>
<feature type="region of interest" description="Disordered" evidence="11">
    <location>
        <begin position="1464"/>
        <end position="1487"/>
    </location>
</feature>
<dbReference type="Proteomes" id="UP000501690">
    <property type="component" value="Linkage Group LG11"/>
</dbReference>
<keyword evidence="4" id="KW-0597">Phosphoprotein</keyword>
<accession>A0A4D6NPQ1</accession>
<evidence type="ECO:0000256" key="2">
    <source>
        <dbReference type="ARBA" id="ARBA00022490"/>
    </source>
</evidence>
<dbReference type="InterPro" id="IPR008271">
    <property type="entry name" value="Ser/Thr_kinase_AS"/>
</dbReference>
<dbReference type="FunFam" id="3.30.200.20:FF:000081">
    <property type="entry name" value="Octicosapeptide/phox/Bem1p domain kinase superfamily protein"/>
    <property type="match status" value="1"/>
</dbReference>
<dbReference type="PROSITE" id="PS00107">
    <property type="entry name" value="PROTEIN_KINASE_ATP"/>
    <property type="match status" value="1"/>
</dbReference>
<keyword evidence="3" id="KW-0723">Serine/threonine-protein kinase</keyword>